<dbReference type="PANTHER" id="PTHR47561:SF1">
    <property type="entry name" value="POLYSACCHARIDE DEACETYLASE FAMILY PROTEIN (AFU_ORTHOLOGUE AFUA_6G05030)"/>
    <property type="match status" value="1"/>
</dbReference>
<evidence type="ECO:0000259" key="1">
    <source>
        <dbReference type="PROSITE" id="PS51677"/>
    </source>
</evidence>
<dbReference type="InterPro" id="IPR011330">
    <property type="entry name" value="Glyco_hydro/deAcase_b/a-brl"/>
</dbReference>
<dbReference type="PROSITE" id="PS51677">
    <property type="entry name" value="NODB"/>
    <property type="match status" value="1"/>
</dbReference>
<dbReference type="RefSeq" id="WP_075712489.1">
    <property type="nucleotide sequence ID" value="NZ_MJIE01000001.1"/>
</dbReference>
<dbReference type="InterPro" id="IPR037950">
    <property type="entry name" value="PgdA-like"/>
</dbReference>
<protein>
    <submittedName>
        <fullName evidence="2">Polysaccharide deacetylase</fullName>
    </submittedName>
</protein>
<feature type="domain" description="NodB homology" evidence="1">
    <location>
        <begin position="39"/>
        <end position="264"/>
    </location>
</feature>
<dbReference type="STRING" id="1261640.BHK98_05080"/>
<reference evidence="2 3" key="1">
    <citation type="journal article" date="2016" name="Appl. Environ. Microbiol.">
        <title>Function and Phylogeny of Bacterial Butyryl Coenzyme A:Acetate Transferases and Their Diversity in the Proximal Colon of Swine.</title>
        <authorList>
            <person name="Trachsel J."/>
            <person name="Bayles D.O."/>
            <person name="Looft T."/>
            <person name="Levine U.Y."/>
            <person name="Allen H.K."/>
        </authorList>
    </citation>
    <scope>NUCLEOTIDE SEQUENCE [LARGE SCALE GENOMIC DNA]</scope>
    <source>
        <strain evidence="2 3">68-3-10</strain>
    </source>
</reference>
<dbReference type="EMBL" id="MJIE01000001">
    <property type="protein sequence ID" value="OLR55494.1"/>
    <property type="molecule type" value="Genomic_DNA"/>
</dbReference>
<dbReference type="Gene3D" id="3.20.20.370">
    <property type="entry name" value="Glycoside hydrolase/deacetylase"/>
    <property type="match status" value="1"/>
</dbReference>
<dbReference type="InterPro" id="IPR002509">
    <property type="entry name" value="NODB_dom"/>
</dbReference>
<dbReference type="PANTHER" id="PTHR47561">
    <property type="entry name" value="POLYSACCHARIDE DEACETYLASE FAMILY PROTEIN (AFU_ORTHOLOGUE AFUA_6G05030)"/>
    <property type="match status" value="1"/>
</dbReference>
<dbReference type="AlphaFoldDB" id="A0A1Q9JH70"/>
<organism evidence="2 3">
    <name type="scientific">Hornefia porci</name>
    <dbReference type="NCBI Taxonomy" id="2652292"/>
    <lineage>
        <taxon>Bacteria</taxon>
        <taxon>Bacillati</taxon>
        <taxon>Bacillota</taxon>
        <taxon>Clostridia</taxon>
        <taxon>Peptostreptococcales</taxon>
        <taxon>Anaerovoracaceae</taxon>
        <taxon>Hornefia</taxon>
    </lineage>
</organism>
<dbReference type="OrthoDB" id="9806342at2"/>
<dbReference type="GO" id="GO:0016810">
    <property type="term" value="F:hydrolase activity, acting on carbon-nitrogen (but not peptide) bonds"/>
    <property type="evidence" value="ECO:0007669"/>
    <property type="project" value="InterPro"/>
</dbReference>
<accession>A0A1Q9JH70</accession>
<gene>
    <name evidence="2" type="ORF">BHK98_05080</name>
</gene>
<dbReference type="Pfam" id="PF01522">
    <property type="entry name" value="Polysacc_deac_1"/>
    <property type="match status" value="1"/>
</dbReference>
<keyword evidence="3" id="KW-1185">Reference proteome</keyword>
<evidence type="ECO:0000313" key="2">
    <source>
        <dbReference type="EMBL" id="OLR55494.1"/>
    </source>
</evidence>
<dbReference type="SUPFAM" id="SSF88713">
    <property type="entry name" value="Glycoside hydrolase/deacetylase"/>
    <property type="match status" value="1"/>
</dbReference>
<comment type="caution">
    <text evidence="2">The sequence shown here is derived from an EMBL/GenBank/DDBJ whole genome shotgun (WGS) entry which is preliminary data.</text>
</comment>
<dbReference type="GO" id="GO:0005975">
    <property type="term" value="P:carbohydrate metabolic process"/>
    <property type="evidence" value="ECO:0007669"/>
    <property type="project" value="InterPro"/>
</dbReference>
<dbReference type="CDD" id="cd10938">
    <property type="entry name" value="CE4_HpPgdA_like"/>
    <property type="match status" value="1"/>
</dbReference>
<evidence type="ECO:0000313" key="3">
    <source>
        <dbReference type="Proteomes" id="UP000187404"/>
    </source>
</evidence>
<name>A0A1Q9JH70_9FIRM</name>
<dbReference type="Proteomes" id="UP000187404">
    <property type="component" value="Unassembled WGS sequence"/>
</dbReference>
<proteinExistence type="predicted"/>
<sequence>MELERPVWPRGNRCAATVTLNLNAELFWLDLDPDCADKPKTLSLGQYGMNRGIGRILDILEQRKLRATAFVPGWAAEHYADTLRSIAARGHEIGIMGSRDENMALYTKEEQKSSLKKSIEAVKKICGVTPRGFRTPQGELTLETLQAAKELGLTYSSNLSCDDRPCEIDLGDGETMTEIPIHWVNYDLPYFAFNYHPAFPAGQGRIANYTGVLDNWIDEFDGAAEYGLCYVLQLDPAMIGAPGRTGLLEELLDHMQSEKDVWFATCGEIAEYSKKQDE</sequence>